<gene>
    <name evidence="2" type="ORF">KFE25_005537</name>
</gene>
<comment type="caution">
    <text evidence="2">The sequence shown here is derived from an EMBL/GenBank/DDBJ whole genome shotgun (WGS) entry which is preliminary data.</text>
</comment>
<accession>A0A8J6C903</accession>
<dbReference type="AlphaFoldDB" id="A0A8J6C903"/>
<keyword evidence="3" id="KW-1185">Reference proteome</keyword>
<protein>
    <submittedName>
        <fullName evidence="2">Uncharacterized protein</fullName>
    </submittedName>
</protein>
<dbReference type="OrthoDB" id="10677279at2759"/>
<dbReference type="OMA" id="ICLGRCA"/>
<reference evidence="2" key="1">
    <citation type="submission" date="2021-05" db="EMBL/GenBank/DDBJ databases">
        <title>The genome of the haptophyte Pavlova lutheri (Diacronema luteri, Pavlovales) - a model for lipid biosynthesis in eukaryotic algae.</title>
        <authorList>
            <person name="Hulatt C.J."/>
            <person name="Posewitz M.C."/>
        </authorList>
    </citation>
    <scope>NUCLEOTIDE SEQUENCE</scope>
    <source>
        <strain evidence="2">NIVA-4/92</strain>
    </source>
</reference>
<sequence>MYVLFRLDSIAGVLPVVDAHASESALRVEVGFAGQIQATDDFCVPSRSERVEVEARTQLLWTAPAEPASAGALDVALYQDWPGAREAHPARICLGRCAIKLPAEQCAAEGHAALAVAVALDLSTHPLPSATHWPAAVVHGVVECAALATRPRAGLTAHVPPTPEAVAPDAERAARSAARIEALRPAPAPAPVAPAAERVGDQRRPQARAARRARPAAAAAVNMAAPPLDVHDTPTPGARAARTAAAAAAAAARVTCAAPFESALAAAKAAAARDLARTALGEWALPDSCGQHTALMPPHIAHLAPTHGACSNAASSLVGSAAGTAGAAGASRARGVHAHVAPASSFAFGESVAVPMCSPGGPALGPAAVRGPPPSSAPTSVDARISAADVTGERTVRAPAASCAPQPFAFGEQSTIGSDHAAAPSAARARVEQRAVSSLSELSDALLLEIASDPRALPSRQPGVHARALAGASAATVAKGASPRAASVMRHPLQPALSPNRAPPGAVPHAATAQPAHRPASARSTPARAGAANVRFRQANGLNHARPQTPTGRAQRSTLQPAARAQPRVREIPSDSPTAGVLRGRFDALEQRIALALKSCEAELTLST</sequence>
<feature type="compositionally biased region" description="Polar residues" evidence="1">
    <location>
        <begin position="546"/>
        <end position="560"/>
    </location>
</feature>
<feature type="compositionally biased region" description="Low complexity" evidence="1">
    <location>
        <begin position="515"/>
        <end position="532"/>
    </location>
</feature>
<dbReference type="Proteomes" id="UP000751190">
    <property type="component" value="Unassembled WGS sequence"/>
</dbReference>
<feature type="region of interest" description="Disordered" evidence="1">
    <location>
        <begin position="494"/>
        <end position="580"/>
    </location>
</feature>
<organism evidence="2 3">
    <name type="scientific">Diacronema lutheri</name>
    <name type="common">Unicellular marine alga</name>
    <name type="synonym">Monochrysis lutheri</name>
    <dbReference type="NCBI Taxonomy" id="2081491"/>
    <lineage>
        <taxon>Eukaryota</taxon>
        <taxon>Haptista</taxon>
        <taxon>Haptophyta</taxon>
        <taxon>Pavlovophyceae</taxon>
        <taxon>Pavlovales</taxon>
        <taxon>Pavlovaceae</taxon>
        <taxon>Diacronema</taxon>
    </lineage>
</organism>
<evidence type="ECO:0000313" key="2">
    <source>
        <dbReference type="EMBL" id="KAG8465967.1"/>
    </source>
</evidence>
<dbReference type="EMBL" id="JAGTXO010000009">
    <property type="protein sequence ID" value="KAG8465967.1"/>
    <property type="molecule type" value="Genomic_DNA"/>
</dbReference>
<name>A0A8J6C903_DIALT</name>
<evidence type="ECO:0000313" key="3">
    <source>
        <dbReference type="Proteomes" id="UP000751190"/>
    </source>
</evidence>
<proteinExistence type="predicted"/>
<evidence type="ECO:0000256" key="1">
    <source>
        <dbReference type="SAM" id="MobiDB-lite"/>
    </source>
</evidence>